<reference evidence="1" key="1">
    <citation type="submission" date="2020-03" db="EMBL/GenBank/DDBJ databases">
        <title>The deep terrestrial virosphere.</title>
        <authorList>
            <person name="Holmfeldt K."/>
            <person name="Nilsson E."/>
            <person name="Simone D."/>
            <person name="Lopez-Fernandez M."/>
            <person name="Wu X."/>
            <person name="de Brujin I."/>
            <person name="Lundin D."/>
            <person name="Andersson A."/>
            <person name="Bertilsson S."/>
            <person name="Dopson M."/>
        </authorList>
    </citation>
    <scope>NUCLEOTIDE SEQUENCE</scope>
    <source>
        <strain evidence="1">MM415B02738</strain>
    </source>
</reference>
<evidence type="ECO:0000313" key="1">
    <source>
        <dbReference type="EMBL" id="QJA88566.1"/>
    </source>
</evidence>
<protein>
    <submittedName>
        <fullName evidence="1">Uncharacterized protein</fullName>
    </submittedName>
</protein>
<dbReference type="AlphaFoldDB" id="A0A6M3L207"/>
<name>A0A6M3L207_9ZZZZ</name>
<proteinExistence type="predicted"/>
<organism evidence="1">
    <name type="scientific">viral metagenome</name>
    <dbReference type="NCBI Taxonomy" id="1070528"/>
    <lineage>
        <taxon>unclassified sequences</taxon>
        <taxon>metagenomes</taxon>
        <taxon>organismal metagenomes</taxon>
    </lineage>
</organism>
<accession>A0A6M3L207</accession>
<dbReference type="EMBL" id="MT142788">
    <property type="protein sequence ID" value="QJA88566.1"/>
    <property type="molecule type" value="Genomic_DNA"/>
</dbReference>
<sequence length="84" mass="9666">MNDRMEQALREWLRQRKMTALISTGDVSDIAAQERELTALRRVRDAAVKMRLLDDRTADSYVTGVEWSQAWNALKAALESEARE</sequence>
<gene>
    <name evidence="1" type="ORF">MM415B02738_0014</name>
</gene>